<dbReference type="EMBL" id="KE375146">
    <property type="protein sequence ID" value="EPQ62884.1"/>
    <property type="molecule type" value="Genomic_DNA"/>
</dbReference>
<evidence type="ECO:0000259" key="2">
    <source>
        <dbReference type="PROSITE" id="PS51043"/>
    </source>
</evidence>
<feature type="region of interest" description="Disordered" evidence="1">
    <location>
        <begin position="121"/>
        <end position="145"/>
    </location>
</feature>
<feature type="domain" description="DDHD" evidence="2">
    <location>
        <begin position="869"/>
        <end position="1072"/>
    </location>
</feature>
<evidence type="ECO:0000313" key="4">
    <source>
        <dbReference type="EMBL" id="SUZ12475.1"/>
    </source>
</evidence>
<dbReference type="PANTHER" id="PTHR23509">
    <property type="entry name" value="PA-PL1 PHOSPHOLIPASE FAMILY"/>
    <property type="match status" value="1"/>
</dbReference>
<dbReference type="GO" id="GO:0046872">
    <property type="term" value="F:metal ion binding"/>
    <property type="evidence" value="ECO:0007669"/>
    <property type="project" value="InterPro"/>
</dbReference>
<dbReference type="OrthoDB" id="69269at2759"/>
<feature type="non-terminal residue" evidence="4">
    <location>
        <position position="1094"/>
    </location>
</feature>
<dbReference type="SMART" id="SM01127">
    <property type="entry name" value="DDHD"/>
    <property type="match status" value="1"/>
</dbReference>
<organism evidence="4">
    <name type="scientific">Blumeria graminis f. sp. tritici 96224</name>
    <dbReference type="NCBI Taxonomy" id="1268274"/>
    <lineage>
        <taxon>Eukaryota</taxon>
        <taxon>Fungi</taxon>
        <taxon>Dikarya</taxon>
        <taxon>Ascomycota</taxon>
        <taxon>Pezizomycotina</taxon>
        <taxon>Leotiomycetes</taxon>
        <taxon>Erysiphales</taxon>
        <taxon>Erysiphaceae</taxon>
        <taxon>Blumeria</taxon>
    </lineage>
</organism>
<evidence type="ECO:0000313" key="3">
    <source>
        <dbReference type="EMBL" id="EPQ62884.1"/>
    </source>
</evidence>
<gene>
    <name evidence="3" type="ORF">BGT96224_A20564</name>
    <name evidence="4" type="ORF">BGT96224V2_LOCUS5632</name>
</gene>
<feature type="region of interest" description="Disordered" evidence="1">
    <location>
        <begin position="1"/>
        <end position="26"/>
    </location>
</feature>
<dbReference type="InterPro" id="IPR058055">
    <property type="entry name" value="PA-PLA1"/>
</dbReference>
<reference evidence="4" key="3">
    <citation type="submission" date="2018-07" db="EMBL/GenBank/DDBJ databases">
        <authorList>
            <person name="Quirk P.G."/>
            <person name="Krulwich T.A."/>
        </authorList>
    </citation>
    <scope>NUCLEOTIDE SEQUENCE</scope>
    <source>
        <strain evidence="4">96224</strain>
    </source>
</reference>
<dbReference type="GO" id="GO:0005737">
    <property type="term" value="C:cytoplasm"/>
    <property type="evidence" value="ECO:0007669"/>
    <property type="project" value="TreeGrafter"/>
</dbReference>
<feature type="region of interest" description="Disordered" evidence="1">
    <location>
        <begin position="330"/>
        <end position="365"/>
    </location>
</feature>
<accession>A0A061HCY2</accession>
<dbReference type="Proteomes" id="UP000053110">
    <property type="component" value="Unassembled WGS sequence"/>
</dbReference>
<dbReference type="PANTHER" id="PTHR23509:SF6">
    <property type="entry name" value="PHOSPHOLIPASE C1020.13C-RELATED"/>
    <property type="match status" value="1"/>
</dbReference>
<dbReference type="GO" id="GO:0004620">
    <property type="term" value="F:phospholipase activity"/>
    <property type="evidence" value="ECO:0007669"/>
    <property type="project" value="TreeGrafter"/>
</dbReference>
<dbReference type="EMBL" id="UIGY01000177">
    <property type="protein sequence ID" value="SUZ12475.1"/>
    <property type="molecule type" value="Genomic_DNA"/>
</dbReference>
<feature type="compositionally biased region" description="Low complexity" evidence="1">
    <location>
        <begin position="17"/>
        <end position="26"/>
    </location>
</feature>
<proteinExistence type="predicted"/>
<feature type="region of interest" description="Disordered" evidence="1">
    <location>
        <begin position="47"/>
        <end position="68"/>
    </location>
</feature>
<sequence length="1094" mass="123192">MSPVNHSYGDDCRLRSNLESSNPSIESEIPKLKTQFFYSSPLPLDDPLSTVPSTSGADANNTRNLPRPFSAVDNEALEESWRTLISMNNKVVGSKNSKNDNNTLLKAPTIEREKIVTHESIDSSSRSIETKFSPSSNAKYTNSNTNVQDISKNNFTSEISNFPDLSNTRESILTMPRSDYSKNENLNILEKKEKFDFQEGCRSSNTSISTDFEEETYDKHFLQTNRNVSATYQTKLPIKDKINNGAVHPLTQKTCKFRVQKQTENSYPSKVKKSGHENFETRENHANQKSPSLLFSPTLTSNLPEKFNCEVFGVRISDLKTSNECSDPVPVHFQDSESPNQGLDNKAKPSFSYSSHGKSGTTGQPFAKLQSRQSIANPRFDALKQDDIEIQHQRRAQSVPNLSEHSWQNLEGTLYKKMEKTCSTEQASESNEQITEKHSLEVPVGISRLHLVQLPDLQMKPIYWSPVSDKATVIRGTWFYKHTMNPVEPTVANQLELGYKELQPWSQTWNDEIESALKIGAAGEEKIIHRLWPSEKNSKKSNEFSDRKSSTTSLLVIEDLGEETAAEGNVDSDIKDLNSATSRNVLKKYLAAQVIYKDSRHAFILKPNVQPSAYYGRRPLQKISKGISVGIPVIRGFDWKTWDNLHPPKHSAMKIENIAKAYDSNMSNSSMCPACKVQATQAQVTDLVLVIHGIGQKLSERVESFNFTHAVNEFRRSMNAELCNSSVKRLLRKDLGGMTVLPINWRSNLSFEDGGLVKDGNSNAEMDYCLSDITQDSLPAVRKMISDVMLDIPYYMSNHKPRMIQAVIQEANRVYKLWCKNNQNFENIGRVHLIAHSLGSAMVLEILSKQPTNLHKLNLSSDKINTDYLDFQTTNCFFVGSPAGFFLLLEQGKMCPRRGLDKPDAEYNTDKAVTAEAGTFGCMALDNIYNVMHYNDPIAYRLNCTVDRKYAKSLKEARLPSTSMGFFESMGKAMKSFTPGNNQSQGASVGQNLESTDITRLPSNMEMEVHDFSREETAEKKFNLLNDNGQIDWYMNSGRGPLEIQYLNMLGAHSSYWASPDFVRMVVIECGRKPGKHSAIPSMKAVKVGWIEKC</sequence>
<evidence type="ECO:0000313" key="5">
    <source>
        <dbReference type="Proteomes" id="UP000053110"/>
    </source>
</evidence>
<dbReference type="InterPro" id="IPR004177">
    <property type="entry name" value="DDHD_dom"/>
</dbReference>
<feature type="compositionally biased region" description="Polar residues" evidence="1">
    <location>
        <begin position="50"/>
        <end position="64"/>
    </location>
</feature>
<name>A0A061HCY2_BLUGR</name>
<dbReference type="AlphaFoldDB" id="A0A061HCY2"/>
<dbReference type="SUPFAM" id="SSF53474">
    <property type="entry name" value="alpha/beta-Hydrolases"/>
    <property type="match status" value="1"/>
</dbReference>
<reference evidence="5" key="1">
    <citation type="journal article" date="2013" name="Nat. Genet.">
        <title>The wheat powdery mildew genome shows the unique evolution of an obligate biotroph.</title>
        <authorList>
            <person name="Wicker T."/>
            <person name="Oberhaensli S."/>
            <person name="Parlange F."/>
            <person name="Buchmann J.P."/>
            <person name="Shatalina M."/>
            <person name="Roffler S."/>
            <person name="Ben-David R."/>
            <person name="Dolezel J."/>
            <person name="Simkova H."/>
            <person name="Schulze-Lefert P."/>
            <person name="Spanu P.D."/>
            <person name="Bruggmann R."/>
            <person name="Amselem J."/>
            <person name="Quesneville H."/>
            <person name="Ver Loren van Themaat E."/>
            <person name="Paape T."/>
            <person name="Shimizu K.K."/>
            <person name="Keller B."/>
        </authorList>
    </citation>
    <scope>NUCLEOTIDE SEQUENCE [LARGE SCALE GENOMIC DNA]</scope>
    <source>
        <strain evidence="5">96224</strain>
    </source>
</reference>
<dbReference type="HOGENOM" id="CLU_002680_0_0_1"/>
<evidence type="ECO:0000256" key="1">
    <source>
        <dbReference type="SAM" id="MobiDB-lite"/>
    </source>
</evidence>
<dbReference type="Pfam" id="PF02862">
    <property type="entry name" value="DDHD"/>
    <property type="match status" value="2"/>
</dbReference>
<feature type="compositionally biased region" description="Polar residues" evidence="1">
    <location>
        <begin position="351"/>
        <end position="365"/>
    </location>
</feature>
<feature type="compositionally biased region" description="Polar residues" evidence="1">
    <location>
        <begin position="122"/>
        <end position="145"/>
    </location>
</feature>
<protein>
    <submittedName>
        <fullName evidence="4">BgtA-20564</fullName>
    </submittedName>
</protein>
<reference evidence="3" key="2">
    <citation type="submission" date="2013-01" db="EMBL/GenBank/DDBJ databases">
        <title>The wheat powdery mildew genome reveals unique evolution of an obligate biotroph.</title>
        <authorList>
            <person name="Oberhaensli S."/>
            <person name="Wicker T."/>
            <person name="Keller B."/>
        </authorList>
    </citation>
    <scope>NUCLEOTIDE SEQUENCE</scope>
    <source>
        <strain evidence="3">96224</strain>
    </source>
</reference>
<dbReference type="PROSITE" id="PS51043">
    <property type="entry name" value="DDHD"/>
    <property type="match status" value="1"/>
</dbReference>
<dbReference type="InterPro" id="IPR029058">
    <property type="entry name" value="AB_hydrolase_fold"/>
</dbReference>